<feature type="region of interest" description="Disordered" evidence="1">
    <location>
        <begin position="101"/>
        <end position="149"/>
    </location>
</feature>
<evidence type="ECO:0000256" key="1">
    <source>
        <dbReference type="SAM" id="MobiDB-lite"/>
    </source>
</evidence>
<protein>
    <submittedName>
        <fullName evidence="2">Uncharacterized protein</fullName>
    </submittedName>
</protein>
<proteinExistence type="predicted"/>
<reference evidence="2" key="1">
    <citation type="submission" date="2020-07" db="EMBL/GenBank/DDBJ databases">
        <authorList>
            <person name="Lin J."/>
        </authorList>
    </citation>
    <scope>NUCLEOTIDE SEQUENCE</scope>
</reference>
<organism evidence="2">
    <name type="scientific">Ananas comosus var. bracteatus</name>
    <name type="common">red pineapple</name>
    <dbReference type="NCBI Taxonomy" id="296719"/>
    <lineage>
        <taxon>Eukaryota</taxon>
        <taxon>Viridiplantae</taxon>
        <taxon>Streptophyta</taxon>
        <taxon>Embryophyta</taxon>
        <taxon>Tracheophyta</taxon>
        <taxon>Spermatophyta</taxon>
        <taxon>Magnoliopsida</taxon>
        <taxon>Liliopsida</taxon>
        <taxon>Poales</taxon>
        <taxon>Bromeliaceae</taxon>
        <taxon>Bromelioideae</taxon>
        <taxon>Ananas</taxon>
    </lineage>
</organism>
<accession>A0A6V7Q5J9</accession>
<dbReference type="AlphaFoldDB" id="A0A6V7Q5J9"/>
<dbReference type="EMBL" id="LR862133">
    <property type="protein sequence ID" value="CAD1838300.1"/>
    <property type="molecule type" value="Genomic_DNA"/>
</dbReference>
<name>A0A6V7Q5J9_ANACO</name>
<sequence length="281" mass="31255">MWLAKKLFRVCFQIQQLVLKKNNTCKKRRTKKEKASIQNPLNSNVQLVSVLVESESLSKKMDDSTAANGENVANLGKDANIFVEPAKFTLEMPKSSEVANGKRPIEISHFQTSKPRERKRKNNDKHNLGSKAINGLEASNSTQKRKKKDGVNFYGNPAALLLNFNPALFSLPKRTLFPPLASSACCSSRRQKCFAKPAAPASCLQKALMRKRLSTALISPAFFGPPFVTYRLHYMPPMKMSSPPSNIPAKKPPLNCIRKNLERMISSLTSSPLRKAGRQAG</sequence>
<gene>
    <name evidence="2" type="ORF">CB5_LOCUS21511</name>
</gene>
<evidence type="ECO:0000313" key="2">
    <source>
        <dbReference type="EMBL" id="CAD1838300.1"/>
    </source>
</evidence>